<accession>A0A370HYB5</accession>
<feature type="domain" description="Protein kinase" evidence="7">
    <location>
        <begin position="169"/>
        <end position="474"/>
    </location>
</feature>
<keyword evidence="1" id="KW-0808">Transferase</keyword>
<dbReference type="PANTHER" id="PTHR43289">
    <property type="entry name" value="MITOGEN-ACTIVATED PROTEIN KINASE KINASE KINASE 20-RELATED"/>
    <property type="match status" value="1"/>
</dbReference>
<evidence type="ECO:0000256" key="4">
    <source>
        <dbReference type="ARBA" id="ARBA00022840"/>
    </source>
</evidence>
<dbReference type="SUPFAM" id="SSF56112">
    <property type="entry name" value="Protein kinase-like (PK-like)"/>
    <property type="match status" value="1"/>
</dbReference>
<proteinExistence type="predicted"/>
<gene>
    <name evidence="8" type="ORF">DFR76_110200</name>
</gene>
<dbReference type="PANTHER" id="PTHR43289:SF34">
    <property type="entry name" value="SERINE_THREONINE-PROTEIN KINASE YBDM-RELATED"/>
    <property type="match status" value="1"/>
</dbReference>
<dbReference type="Pfam" id="PF00069">
    <property type="entry name" value="Pkinase"/>
    <property type="match status" value="1"/>
</dbReference>
<evidence type="ECO:0000313" key="9">
    <source>
        <dbReference type="Proteomes" id="UP000254869"/>
    </source>
</evidence>
<evidence type="ECO:0000256" key="2">
    <source>
        <dbReference type="ARBA" id="ARBA00022741"/>
    </source>
</evidence>
<keyword evidence="8" id="KW-0723">Serine/threonine-protein kinase</keyword>
<dbReference type="InterPro" id="IPR011009">
    <property type="entry name" value="Kinase-like_dom_sf"/>
</dbReference>
<keyword evidence="6" id="KW-0812">Transmembrane</keyword>
<dbReference type="InterPro" id="IPR000719">
    <property type="entry name" value="Prot_kinase_dom"/>
</dbReference>
<dbReference type="PROSITE" id="PS00107">
    <property type="entry name" value="PROTEIN_KINASE_ATP"/>
    <property type="match status" value="1"/>
</dbReference>
<evidence type="ECO:0000259" key="7">
    <source>
        <dbReference type="PROSITE" id="PS50011"/>
    </source>
</evidence>
<keyword evidence="4 5" id="KW-0067">ATP-binding</keyword>
<dbReference type="SMART" id="SM00220">
    <property type="entry name" value="S_TKc"/>
    <property type="match status" value="1"/>
</dbReference>
<dbReference type="AlphaFoldDB" id="A0A370HYB5"/>
<comment type="caution">
    <text evidence="8">The sequence shown here is derived from an EMBL/GenBank/DDBJ whole genome shotgun (WGS) entry which is preliminary data.</text>
</comment>
<reference evidence="8 9" key="1">
    <citation type="submission" date="2018-07" db="EMBL/GenBank/DDBJ databases">
        <title>Genomic Encyclopedia of Type Strains, Phase IV (KMG-IV): sequencing the most valuable type-strain genomes for metagenomic binning, comparative biology and taxonomic classification.</title>
        <authorList>
            <person name="Goeker M."/>
        </authorList>
    </citation>
    <scope>NUCLEOTIDE SEQUENCE [LARGE SCALE GENOMIC DNA]</scope>
    <source>
        <strain evidence="8 9">DSM 44290</strain>
    </source>
</reference>
<evidence type="ECO:0000256" key="1">
    <source>
        <dbReference type="ARBA" id="ARBA00022679"/>
    </source>
</evidence>
<sequence length="751" mass="82439">MDYDLGATAPDPGADRATATRTALTSLVTQFAEHWQNLGEPPDLSAHLPTEPALRRTALIELIKVDLHERWQRDSDAPRLADYRHRYPELDTDPLPPDLIFEEITARSRRHGIDLTEYEHDYPTQMARITEQFDDTGELTRGMRSTLLADPTALDALDTINPGATVDDFDLLLPLGQGSFARVFLARQRSLSRLVAVKISHDRGTEPQTLAQLDHDHIVRVFDQRQITEQRLKLMYMQYIPGGTLLGVLRLLRRTPLDQRDGALLLKATDAAASTGGVFEPQPSTTRGRLEQLTWPETVAWLGARLATALHYANGRGVLHRDIKPANVLLTADGQPKLADFNISFSRHLPGANPVAYFGGSLPYMSPEQLEACHPTLDASAADLDTRSDLYALAVVLWELLTGRVPFDDEHGAGESEKSLQGMIDRRRAGIDPRFEADLPPDTPAALRHALLTCLSPDPADRYPTGTALAHQLELSQDRTARDLVDPPAHTLRARLRNRPVPVVIPSTLFGQLLAALYLVGHDIKLIRNALGPEATVHLERLGLLIIILGYPIAITVLLYWCRAMFLVPNGLRRGRQFDPATLQRARADTLACGDRIAAATFTGWLAAMALFLIRLQSLGSLPLGLTIDLIGSYLIAAAVAVVYTYFPVTFFGMRWYYPGLVAAGHTVPADAAGLRRLVRRTRIYLGVSASVPLIGVPTGLIFLQPGQQQMVIGSIVALCVGGLIGFVVALRTFYALEADLAALERVVTAG</sequence>
<feature type="transmembrane region" description="Helical" evidence="6">
    <location>
        <begin position="542"/>
        <end position="561"/>
    </location>
</feature>
<dbReference type="GO" id="GO:0004674">
    <property type="term" value="F:protein serine/threonine kinase activity"/>
    <property type="evidence" value="ECO:0007669"/>
    <property type="project" value="UniProtKB-KW"/>
</dbReference>
<dbReference type="GO" id="GO:0005524">
    <property type="term" value="F:ATP binding"/>
    <property type="evidence" value="ECO:0007669"/>
    <property type="project" value="UniProtKB-UniRule"/>
</dbReference>
<evidence type="ECO:0000313" key="8">
    <source>
        <dbReference type="EMBL" id="RDI63503.1"/>
    </source>
</evidence>
<evidence type="ECO:0000256" key="3">
    <source>
        <dbReference type="ARBA" id="ARBA00022777"/>
    </source>
</evidence>
<keyword evidence="3 8" id="KW-0418">Kinase</keyword>
<dbReference type="Proteomes" id="UP000254869">
    <property type="component" value="Unassembled WGS sequence"/>
</dbReference>
<dbReference type="InterPro" id="IPR017441">
    <property type="entry name" value="Protein_kinase_ATP_BS"/>
</dbReference>
<feature type="transmembrane region" description="Helical" evidence="6">
    <location>
        <begin position="597"/>
        <end position="614"/>
    </location>
</feature>
<organism evidence="8 9">
    <name type="scientific">Nocardia pseudobrasiliensis</name>
    <dbReference type="NCBI Taxonomy" id="45979"/>
    <lineage>
        <taxon>Bacteria</taxon>
        <taxon>Bacillati</taxon>
        <taxon>Actinomycetota</taxon>
        <taxon>Actinomycetes</taxon>
        <taxon>Mycobacteriales</taxon>
        <taxon>Nocardiaceae</taxon>
        <taxon>Nocardia</taxon>
    </lineage>
</organism>
<keyword evidence="6" id="KW-1133">Transmembrane helix</keyword>
<evidence type="ECO:0000256" key="5">
    <source>
        <dbReference type="PROSITE-ProRule" id="PRU10141"/>
    </source>
</evidence>
<feature type="transmembrane region" description="Helical" evidence="6">
    <location>
        <begin position="626"/>
        <end position="647"/>
    </location>
</feature>
<dbReference type="STRING" id="1210086.GCA_001613105_05936"/>
<feature type="transmembrane region" description="Helical" evidence="6">
    <location>
        <begin position="684"/>
        <end position="704"/>
    </location>
</feature>
<keyword evidence="6" id="KW-0472">Membrane</keyword>
<dbReference type="CDD" id="cd14014">
    <property type="entry name" value="STKc_PknB_like"/>
    <property type="match status" value="1"/>
</dbReference>
<feature type="transmembrane region" description="Helical" evidence="6">
    <location>
        <begin position="503"/>
        <end position="521"/>
    </location>
</feature>
<keyword evidence="9" id="KW-1185">Reference proteome</keyword>
<dbReference type="Gene3D" id="1.10.510.10">
    <property type="entry name" value="Transferase(Phosphotransferase) domain 1"/>
    <property type="match status" value="2"/>
</dbReference>
<dbReference type="PROSITE" id="PS00108">
    <property type="entry name" value="PROTEIN_KINASE_ST"/>
    <property type="match status" value="1"/>
</dbReference>
<evidence type="ECO:0000256" key="6">
    <source>
        <dbReference type="SAM" id="Phobius"/>
    </source>
</evidence>
<dbReference type="InterPro" id="IPR008271">
    <property type="entry name" value="Ser/Thr_kinase_AS"/>
</dbReference>
<feature type="transmembrane region" description="Helical" evidence="6">
    <location>
        <begin position="711"/>
        <end position="735"/>
    </location>
</feature>
<dbReference type="PROSITE" id="PS50011">
    <property type="entry name" value="PROTEIN_KINASE_DOM"/>
    <property type="match status" value="1"/>
</dbReference>
<protein>
    <submittedName>
        <fullName evidence="8">Serine/threonine protein kinase</fullName>
    </submittedName>
</protein>
<dbReference type="EMBL" id="QQBC01000010">
    <property type="protein sequence ID" value="RDI63503.1"/>
    <property type="molecule type" value="Genomic_DNA"/>
</dbReference>
<name>A0A370HYB5_9NOCA</name>
<keyword evidence="2 5" id="KW-0547">Nucleotide-binding</keyword>
<feature type="binding site" evidence="5">
    <location>
        <position position="198"/>
    </location>
    <ligand>
        <name>ATP</name>
        <dbReference type="ChEBI" id="CHEBI:30616"/>
    </ligand>
</feature>